<feature type="transmembrane region" description="Helical" evidence="2">
    <location>
        <begin position="93"/>
        <end position="118"/>
    </location>
</feature>
<feature type="region of interest" description="Disordered" evidence="1">
    <location>
        <begin position="290"/>
        <end position="310"/>
    </location>
</feature>
<dbReference type="NCBIfam" id="NF033635">
    <property type="entry name" value="SLATT_fungal"/>
    <property type="match status" value="1"/>
</dbReference>
<feature type="region of interest" description="Disordered" evidence="1">
    <location>
        <begin position="1"/>
        <end position="39"/>
    </location>
</feature>
<name>A0ABR2VEV2_9PEZI</name>
<dbReference type="Pfam" id="PF18142">
    <property type="entry name" value="SLATT_fungal"/>
    <property type="match status" value="1"/>
</dbReference>
<evidence type="ECO:0000313" key="4">
    <source>
        <dbReference type="EMBL" id="KAK9425364.1"/>
    </source>
</evidence>
<evidence type="ECO:0000259" key="3">
    <source>
        <dbReference type="Pfam" id="PF18142"/>
    </source>
</evidence>
<gene>
    <name evidence="4" type="ORF">SUNI508_13100</name>
</gene>
<sequence length="310" mass="33599">MSSLTRLVLRKGPEGGRNDEESGQAHATGSAAIPPSNKINPDINQGSPGSFGFQRITSSPSLGFTQQSRPAPNIGIYARVIYAEKKLKDSFKIFSLLINCCYFLQIVVAAAVIALGAASANHNAITAFGAMNTIMAGLLTFAKEREFACEDCELNVYEVVDAVQLMYENVEQEVQINTPDSYTSITHAALMAQEAHGKVKGAVGSRLDGLSHKFLEHKGVAEKLASDAEKQSHAVAGDFRQSENRIESRFPDVKASMAKEVEDYTTGTQHEARKIREISQSVPMSASLQISAGTQIPRDNEHGMKVDTHE</sequence>
<comment type="caution">
    <text evidence="4">The sequence shown here is derived from an EMBL/GenBank/DDBJ whole genome shotgun (WGS) entry which is preliminary data.</text>
</comment>
<accession>A0ABR2VEV2</accession>
<dbReference type="EMBL" id="JARVKF010000019">
    <property type="protein sequence ID" value="KAK9425364.1"/>
    <property type="molecule type" value="Genomic_DNA"/>
</dbReference>
<feature type="transmembrane region" description="Helical" evidence="2">
    <location>
        <begin position="124"/>
        <end position="142"/>
    </location>
</feature>
<dbReference type="InterPro" id="IPR041622">
    <property type="entry name" value="SLATT_fungi"/>
</dbReference>
<protein>
    <recommendedName>
        <fullName evidence="3">SMODS and SLOG-associating 2TM effector domain-containing protein</fullName>
    </recommendedName>
</protein>
<dbReference type="Proteomes" id="UP001408356">
    <property type="component" value="Unassembled WGS sequence"/>
</dbReference>
<keyword evidence="2" id="KW-0472">Membrane</keyword>
<feature type="domain" description="SMODS and SLOG-associating 2TM effector" evidence="3">
    <location>
        <begin position="79"/>
        <end position="145"/>
    </location>
</feature>
<organism evidence="4 5">
    <name type="scientific">Seiridium unicorne</name>
    <dbReference type="NCBI Taxonomy" id="138068"/>
    <lineage>
        <taxon>Eukaryota</taxon>
        <taxon>Fungi</taxon>
        <taxon>Dikarya</taxon>
        <taxon>Ascomycota</taxon>
        <taxon>Pezizomycotina</taxon>
        <taxon>Sordariomycetes</taxon>
        <taxon>Xylariomycetidae</taxon>
        <taxon>Amphisphaeriales</taxon>
        <taxon>Sporocadaceae</taxon>
        <taxon>Seiridium</taxon>
    </lineage>
</organism>
<keyword evidence="2" id="KW-0812">Transmembrane</keyword>
<evidence type="ECO:0000256" key="2">
    <source>
        <dbReference type="SAM" id="Phobius"/>
    </source>
</evidence>
<dbReference type="PANTHER" id="PTHR38793">
    <property type="entry name" value="SLATT_FUNGAL DOMAIN-CONTAINING PROTEIN-RELATED"/>
    <property type="match status" value="1"/>
</dbReference>
<evidence type="ECO:0000256" key="1">
    <source>
        <dbReference type="SAM" id="MobiDB-lite"/>
    </source>
</evidence>
<proteinExistence type="predicted"/>
<reference evidence="4 5" key="1">
    <citation type="journal article" date="2024" name="J. Plant Pathol.">
        <title>Sequence and assembly of the genome of Seiridium unicorne, isolate CBS 538.82, causal agent of cypress canker disease.</title>
        <authorList>
            <person name="Scali E."/>
            <person name="Rocca G.D."/>
            <person name="Danti R."/>
            <person name="Garbelotto M."/>
            <person name="Barberini S."/>
            <person name="Baroncelli R."/>
            <person name="Emiliani G."/>
        </authorList>
    </citation>
    <scope>NUCLEOTIDE SEQUENCE [LARGE SCALE GENOMIC DNA]</scope>
    <source>
        <strain evidence="4 5">BM-138-508</strain>
    </source>
</reference>
<feature type="compositionally biased region" description="Basic and acidic residues" evidence="1">
    <location>
        <begin position="11"/>
        <end position="20"/>
    </location>
</feature>
<keyword evidence="2" id="KW-1133">Transmembrane helix</keyword>
<evidence type="ECO:0000313" key="5">
    <source>
        <dbReference type="Proteomes" id="UP001408356"/>
    </source>
</evidence>
<keyword evidence="5" id="KW-1185">Reference proteome</keyword>
<feature type="compositionally biased region" description="Basic and acidic residues" evidence="1">
    <location>
        <begin position="298"/>
        <end position="310"/>
    </location>
</feature>
<dbReference type="PANTHER" id="PTHR38793:SF3">
    <property type="entry name" value="SMODS AND SLOG-ASSOCIATING 2TM EFFECTOR DOMAIN-CONTAINING PROTEIN"/>
    <property type="match status" value="1"/>
</dbReference>